<dbReference type="GeneID" id="17288927"/>
<protein>
    <submittedName>
        <fullName evidence="2 3">Uncharacterized protein</fullName>
    </submittedName>
</protein>
<evidence type="ECO:0000313" key="2">
    <source>
        <dbReference type="EMBL" id="EKX32197.1"/>
    </source>
</evidence>
<feature type="transmembrane region" description="Helical" evidence="1">
    <location>
        <begin position="78"/>
        <end position="97"/>
    </location>
</feature>
<dbReference type="RefSeq" id="XP_005819177.1">
    <property type="nucleotide sequence ID" value="XM_005819120.1"/>
</dbReference>
<dbReference type="KEGG" id="gtt:GUITHDRAFT_148781"/>
<reference evidence="3" key="3">
    <citation type="submission" date="2016-03" db="UniProtKB">
        <authorList>
            <consortium name="EnsemblProtists"/>
        </authorList>
    </citation>
    <scope>IDENTIFICATION</scope>
</reference>
<dbReference type="HOGENOM" id="CLU_1237048_0_0_1"/>
<feature type="transmembrane region" description="Helical" evidence="1">
    <location>
        <begin position="156"/>
        <end position="181"/>
    </location>
</feature>
<accession>L1I7Y2</accession>
<dbReference type="Proteomes" id="UP000011087">
    <property type="component" value="Unassembled WGS sequence"/>
</dbReference>
<proteinExistence type="predicted"/>
<dbReference type="EMBL" id="JH993205">
    <property type="protein sequence ID" value="EKX32197.1"/>
    <property type="molecule type" value="Genomic_DNA"/>
</dbReference>
<gene>
    <name evidence="2" type="ORF">GUITHDRAFT_148781</name>
</gene>
<feature type="transmembrane region" description="Helical" evidence="1">
    <location>
        <begin position="122"/>
        <end position="144"/>
    </location>
</feature>
<feature type="transmembrane region" description="Helical" evidence="1">
    <location>
        <begin position="43"/>
        <end position="66"/>
    </location>
</feature>
<feature type="transmembrane region" description="Helical" evidence="1">
    <location>
        <begin position="193"/>
        <end position="213"/>
    </location>
</feature>
<evidence type="ECO:0000313" key="3">
    <source>
        <dbReference type="EnsemblProtists" id="EKX32197"/>
    </source>
</evidence>
<reference evidence="4" key="2">
    <citation type="submission" date="2012-11" db="EMBL/GenBank/DDBJ databases">
        <authorList>
            <person name="Kuo A."/>
            <person name="Curtis B.A."/>
            <person name="Tanifuji G."/>
            <person name="Burki F."/>
            <person name="Gruber A."/>
            <person name="Irimia M."/>
            <person name="Maruyama S."/>
            <person name="Arias M.C."/>
            <person name="Ball S.G."/>
            <person name="Gile G.H."/>
            <person name="Hirakawa Y."/>
            <person name="Hopkins J.F."/>
            <person name="Rensing S.A."/>
            <person name="Schmutz J."/>
            <person name="Symeonidi A."/>
            <person name="Elias M."/>
            <person name="Eveleigh R.J."/>
            <person name="Herman E.K."/>
            <person name="Klute M.J."/>
            <person name="Nakayama T."/>
            <person name="Obornik M."/>
            <person name="Reyes-Prieto A."/>
            <person name="Armbrust E.V."/>
            <person name="Aves S.J."/>
            <person name="Beiko R.G."/>
            <person name="Coutinho P."/>
            <person name="Dacks J.B."/>
            <person name="Durnford D.G."/>
            <person name="Fast N.M."/>
            <person name="Green B.R."/>
            <person name="Grisdale C."/>
            <person name="Hempe F."/>
            <person name="Henrissat B."/>
            <person name="Hoppner M.P."/>
            <person name="Ishida K.-I."/>
            <person name="Kim E."/>
            <person name="Koreny L."/>
            <person name="Kroth P.G."/>
            <person name="Liu Y."/>
            <person name="Malik S.-B."/>
            <person name="Maier U.G."/>
            <person name="McRose D."/>
            <person name="Mock T."/>
            <person name="Neilson J.A."/>
            <person name="Onodera N.T."/>
            <person name="Poole A.M."/>
            <person name="Pritham E.J."/>
            <person name="Richards T.A."/>
            <person name="Rocap G."/>
            <person name="Roy S.W."/>
            <person name="Sarai C."/>
            <person name="Schaack S."/>
            <person name="Shirato S."/>
            <person name="Slamovits C.H."/>
            <person name="Spencer D.F."/>
            <person name="Suzuki S."/>
            <person name="Worden A.Z."/>
            <person name="Zauner S."/>
            <person name="Barry K."/>
            <person name="Bell C."/>
            <person name="Bharti A.K."/>
            <person name="Crow J.A."/>
            <person name="Grimwood J."/>
            <person name="Kramer R."/>
            <person name="Lindquist E."/>
            <person name="Lucas S."/>
            <person name="Salamov A."/>
            <person name="McFadden G.I."/>
            <person name="Lane C.E."/>
            <person name="Keeling P.J."/>
            <person name="Gray M.W."/>
            <person name="Grigoriev I.V."/>
            <person name="Archibald J.M."/>
        </authorList>
    </citation>
    <scope>NUCLEOTIDE SEQUENCE</scope>
    <source>
        <strain evidence="4">CCMP2712</strain>
    </source>
</reference>
<dbReference type="AlphaFoldDB" id="L1I7Y2"/>
<sequence length="224" mass="25534">MEGAVLFGHICLFFILMFSEPFIYNNNLPYCDKYRYISENISVQKGVASVMVFLMYPTWFVLVSIASRFQPGDIISRVPCTILAVVAFSGALNVLMYDQDIASNLSPVDFQHEIDRQHNMHILGALQLCTAFIFGQLLLAFAFSAKDVIDNLRATIWLWICRVLSIVTLVILTLNALLYKYGDCKTTTVWLEYFMYFFIGATNAALYVTYTVFHTIDKMKCVVS</sequence>
<evidence type="ECO:0000256" key="1">
    <source>
        <dbReference type="SAM" id="Phobius"/>
    </source>
</evidence>
<reference evidence="2 4" key="1">
    <citation type="journal article" date="2012" name="Nature">
        <title>Algal genomes reveal evolutionary mosaicism and the fate of nucleomorphs.</title>
        <authorList>
            <consortium name="DOE Joint Genome Institute"/>
            <person name="Curtis B.A."/>
            <person name="Tanifuji G."/>
            <person name="Burki F."/>
            <person name="Gruber A."/>
            <person name="Irimia M."/>
            <person name="Maruyama S."/>
            <person name="Arias M.C."/>
            <person name="Ball S.G."/>
            <person name="Gile G.H."/>
            <person name="Hirakawa Y."/>
            <person name="Hopkins J.F."/>
            <person name="Kuo A."/>
            <person name="Rensing S.A."/>
            <person name="Schmutz J."/>
            <person name="Symeonidi A."/>
            <person name="Elias M."/>
            <person name="Eveleigh R.J."/>
            <person name="Herman E.K."/>
            <person name="Klute M.J."/>
            <person name="Nakayama T."/>
            <person name="Obornik M."/>
            <person name="Reyes-Prieto A."/>
            <person name="Armbrust E.V."/>
            <person name="Aves S.J."/>
            <person name="Beiko R.G."/>
            <person name="Coutinho P."/>
            <person name="Dacks J.B."/>
            <person name="Durnford D.G."/>
            <person name="Fast N.M."/>
            <person name="Green B.R."/>
            <person name="Grisdale C.J."/>
            <person name="Hempel F."/>
            <person name="Henrissat B."/>
            <person name="Hoppner M.P."/>
            <person name="Ishida K."/>
            <person name="Kim E."/>
            <person name="Koreny L."/>
            <person name="Kroth P.G."/>
            <person name="Liu Y."/>
            <person name="Malik S.B."/>
            <person name="Maier U.G."/>
            <person name="McRose D."/>
            <person name="Mock T."/>
            <person name="Neilson J.A."/>
            <person name="Onodera N.T."/>
            <person name="Poole A.M."/>
            <person name="Pritham E.J."/>
            <person name="Richards T.A."/>
            <person name="Rocap G."/>
            <person name="Roy S.W."/>
            <person name="Sarai C."/>
            <person name="Schaack S."/>
            <person name="Shirato S."/>
            <person name="Slamovits C.H."/>
            <person name="Spencer D.F."/>
            <person name="Suzuki S."/>
            <person name="Worden A.Z."/>
            <person name="Zauner S."/>
            <person name="Barry K."/>
            <person name="Bell C."/>
            <person name="Bharti A.K."/>
            <person name="Crow J.A."/>
            <person name="Grimwood J."/>
            <person name="Kramer R."/>
            <person name="Lindquist E."/>
            <person name="Lucas S."/>
            <person name="Salamov A."/>
            <person name="McFadden G.I."/>
            <person name="Lane C.E."/>
            <person name="Keeling P.J."/>
            <person name="Gray M.W."/>
            <person name="Grigoriev I.V."/>
            <person name="Archibald J.M."/>
        </authorList>
    </citation>
    <scope>NUCLEOTIDE SEQUENCE</scope>
    <source>
        <strain evidence="2 4">CCMP2712</strain>
    </source>
</reference>
<organism evidence="2">
    <name type="scientific">Guillardia theta (strain CCMP2712)</name>
    <name type="common">Cryptophyte</name>
    <dbReference type="NCBI Taxonomy" id="905079"/>
    <lineage>
        <taxon>Eukaryota</taxon>
        <taxon>Cryptophyceae</taxon>
        <taxon>Pyrenomonadales</taxon>
        <taxon>Geminigeraceae</taxon>
        <taxon>Guillardia</taxon>
    </lineage>
</organism>
<dbReference type="EnsemblProtists" id="EKX32197">
    <property type="protein sequence ID" value="EKX32197"/>
    <property type="gene ID" value="GUITHDRAFT_148781"/>
</dbReference>
<keyword evidence="1" id="KW-0472">Membrane</keyword>
<keyword evidence="1" id="KW-1133">Transmembrane helix</keyword>
<keyword evidence="4" id="KW-1185">Reference proteome</keyword>
<evidence type="ECO:0000313" key="4">
    <source>
        <dbReference type="Proteomes" id="UP000011087"/>
    </source>
</evidence>
<keyword evidence="1" id="KW-0812">Transmembrane</keyword>
<dbReference type="PaxDb" id="55529-EKX32197"/>
<name>L1I7Y2_GUITC</name>